<evidence type="ECO:0008006" key="17">
    <source>
        <dbReference type="Google" id="ProtNLM"/>
    </source>
</evidence>
<comment type="subcellular location">
    <subcellularLocation>
        <location evidence="4">Cytoplasm</location>
    </subcellularLocation>
    <subcellularLocation>
        <location evidence="3">Endoplasmic reticulum</location>
    </subcellularLocation>
    <subcellularLocation>
        <location evidence="2">Membrane</location>
        <topology evidence="2">Multi-pass membrane protein</topology>
    </subcellularLocation>
    <subcellularLocation>
        <location evidence="1">Nucleus</location>
    </subcellularLocation>
</comment>
<keyword evidence="12" id="KW-0539">Nucleus</keyword>
<evidence type="ECO:0000313" key="16">
    <source>
        <dbReference type="Proteomes" id="UP001168098"/>
    </source>
</evidence>
<proteinExistence type="inferred from homology"/>
<dbReference type="GO" id="GO:0016020">
    <property type="term" value="C:membrane"/>
    <property type="evidence" value="ECO:0007669"/>
    <property type="project" value="UniProtKB-SubCell"/>
</dbReference>
<name>A0AA39A8I7_VITRO</name>
<evidence type="ECO:0000256" key="9">
    <source>
        <dbReference type="ARBA" id="ARBA00022824"/>
    </source>
</evidence>
<evidence type="ECO:0000256" key="10">
    <source>
        <dbReference type="ARBA" id="ARBA00022989"/>
    </source>
</evidence>
<keyword evidence="16" id="KW-1185">Reference proteome</keyword>
<feature type="transmembrane region" description="Helical" evidence="14">
    <location>
        <begin position="75"/>
        <end position="96"/>
    </location>
</feature>
<comment type="similarity">
    <text evidence="5">Belongs to the plant organ size related (OSR) protein family.</text>
</comment>
<feature type="region of interest" description="Disordered" evidence="13">
    <location>
        <begin position="28"/>
        <end position="63"/>
    </location>
</feature>
<evidence type="ECO:0000313" key="15">
    <source>
        <dbReference type="EMBL" id="KAJ9701819.1"/>
    </source>
</evidence>
<evidence type="ECO:0000256" key="7">
    <source>
        <dbReference type="ARBA" id="ARBA00022490"/>
    </source>
</evidence>
<evidence type="ECO:0000256" key="5">
    <source>
        <dbReference type="ARBA" id="ARBA00006891"/>
    </source>
</evidence>
<evidence type="ECO:0000256" key="1">
    <source>
        <dbReference type="ARBA" id="ARBA00004123"/>
    </source>
</evidence>
<sequence>MSIEQPEADSRLSKGPLINLQDPYLSGIMEGRGRRNSAPLQVERKNPTPPMAEGKKMEYNRTPLSRENSRRLIPASYFSLESLLLLICLTASLLILPLILPPLPPPPFMLLLLPIGILAVLMILAFMPSNVRDLTYTYV</sequence>
<organism evidence="15 16">
    <name type="scientific">Vitis rotundifolia</name>
    <name type="common">Muscadine grape</name>
    <dbReference type="NCBI Taxonomy" id="103349"/>
    <lineage>
        <taxon>Eukaryota</taxon>
        <taxon>Viridiplantae</taxon>
        <taxon>Streptophyta</taxon>
        <taxon>Embryophyta</taxon>
        <taxon>Tracheophyta</taxon>
        <taxon>Spermatophyta</taxon>
        <taxon>Magnoliopsida</taxon>
        <taxon>eudicotyledons</taxon>
        <taxon>Gunneridae</taxon>
        <taxon>Pentapetalae</taxon>
        <taxon>rosids</taxon>
        <taxon>Vitales</taxon>
        <taxon>Vitaceae</taxon>
        <taxon>Viteae</taxon>
        <taxon>Vitis</taxon>
    </lineage>
</organism>
<comment type="caution">
    <text evidence="15">The sequence shown here is derived from an EMBL/GenBank/DDBJ whole genome shotgun (WGS) entry which is preliminary data.</text>
</comment>
<evidence type="ECO:0000256" key="8">
    <source>
        <dbReference type="ARBA" id="ARBA00022692"/>
    </source>
</evidence>
<dbReference type="InterPro" id="IPR037468">
    <property type="entry name" value="ARGOS/ARL/OSR1"/>
</dbReference>
<feature type="transmembrane region" description="Helical" evidence="14">
    <location>
        <begin position="108"/>
        <end position="127"/>
    </location>
</feature>
<dbReference type="PANTHER" id="PTHR36023:SF3">
    <property type="entry name" value="ARGOS-LIKE PROTEIN"/>
    <property type="match status" value="1"/>
</dbReference>
<keyword evidence="10 14" id="KW-1133">Transmembrane helix</keyword>
<evidence type="ECO:0000256" key="13">
    <source>
        <dbReference type="SAM" id="MobiDB-lite"/>
    </source>
</evidence>
<evidence type="ECO:0000256" key="3">
    <source>
        <dbReference type="ARBA" id="ARBA00004240"/>
    </source>
</evidence>
<evidence type="ECO:0000256" key="12">
    <source>
        <dbReference type="ARBA" id="ARBA00023242"/>
    </source>
</evidence>
<gene>
    <name evidence="15" type="ORF">PVL29_006968</name>
</gene>
<protein>
    <recommendedName>
        <fullName evidence="17">ARGOS-like protein</fullName>
    </recommendedName>
</protein>
<keyword evidence="7" id="KW-0963">Cytoplasm</keyword>
<dbReference type="GO" id="GO:0005634">
    <property type="term" value="C:nucleus"/>
    <property type="evidence" value="ECO:0007669"/>
    <property type="project" value="UniProtKB-SubCell"/>
</dbReference>
<dbReference type="Proteomes" id="UP001168098">
    <property type="component" value="Unassembled WGS sequence"/>
</dbReference>
<evidence type="ECO:0000256" key="6">
    <source>
        <dbReference type="ARBA" id="ARBA00022473"/>
    </source>
</evidence>
<dbReference type="GO" id="GO:0046622">
    <property type="term" value="P:positive regulation of organ growth"/>
    <property type="evidence" value="ECO:0007669"/>
    <property type="project" value="InterPro"/>
</dbReference>
<dbReference type="GO" id="GO:0009725">
    <property type="term" value="P:response to hormone"/>
    <property type="evidence" value="ECO:0007669"/>
    <property type="project" value="UniProtKB-ARBA"/>
</dbReference>
<keyword evidence="11 14" id="KW-0472">Membrane</keyword>
<evidence type="ECO:0000256" key="11">
    <source>
        <dbReference type="ARBA" id="ARBA00023136"/>
    </source>
</evidence>
<dbReference type="PANTHER" id="PTHR36023">
    <property type="entry name" value="ARGOS-LIKE PROTEIN"/>
    <property type="match status" value="1"/>
</dbReference>
<evidence type="ECO:0000256" key="2">
    <source>
        <dbReference type="ARBA" id="ARBA00004141"/>
    </source>
</evidence>
<evidence type="ECO:0000256" key="14">
    <source>
        <dbReference type="SAM" id="Phobius"/>
    </source>
</evidence>
<reference evidence="15 16" key="1">
    <citation type="journal article" date="2023" name="BMC Biotechnol.">
        <title>Vitis rotundifolia cv Carlos genome sequencing.</title>
        <authorList>
            <person name="Huff M."/>
            <person name="Hulse-Kemp A."/>
            <person name="Scheffler B."/>
            <person name="Youngblood R."/>
            <person name="Simpson S."/>
            <person name="Babiker E."/>
            <person name="Staton M."/>
        </authorList>
    </citation>
    <scope>NUCLEOTIDE SEQUENCE [LARGE SCALE GENOMIC DNA]</scope>
    <source>
        <tissue evidence="15">Leaf</tissue>
    </source>
</reference>
<keyword evidence="8 14" id="KW-0812">Transmembrane</keyword>
<accession>A0AA39A8I7</accession>
<dbReference type="AlphaFoldDB" id="A0AA39A8I7"/>
<dbReference type="GO" id="GO:0005783">
    <property type="term" value="C:endoplasmic reticulum"/>
    <property type="evidence" value="ECO:0007669"/>
    <property type="project" value="UniProtKB-SubCell"/>
</dbReference>
<evidence type="ECO:0000256" key="4">
    <source>
        <dbReference type="ARBA" id="ARBA00004496"/>
    </source>
</evidence>
<keyword evidence="9" id="KW-0256">Endoplasmic reticulum</keyword>
<keyword evidence="6" id="KW-0217">Developmental protein</keyword>
<dbReference type="EMBL" id="JARBHA010000005">
    <property type="protein sequence ID" value="KAJ9701819.1"/>
    <property type="molecule type" value="Genomic_DNA"/>
</dbReference>